<comment type="caution">
    <text evidence="11">The sequence shown here is derived from an EMBL/GenBank/DDBJ whole genome shotgun (WGS) entry which is preliminary data.</text>
</comment>
<dbReference type="OrthoDB" id="9808602at2"/>
<keyword evidence="7" id="KW-0270">Exopolysaccharide synthesis</keyword>
<gene>
    <name evidence="11" type="ORF">EOE48_11565</name>
</gene>
<keyword evidence="12" id="KW-1185">Reference proteome</keyword>
<evidence type="ECO:0000256" key="4">
    <source>
        <dbReference type="ARBA" id="ARBA00022692"/>
    </source>
</evidence>
<evidence type="ECO:0000256" key="9">
    <source>
        <dbReference type="SAM" id="Phobius"/>
    </source>
</evidence>
<feature type="transmembrane region" description="Helical" evidence="9">
    <location>
        <begin position="79"/>
        <end position="95"/>
    </location>
</feature>
<evidence type="ECO:0000256" key="7">
    <source>
        <dbReference type="ARBA" id="ARBA00023169"/>
    </source>
</evidence>
<feature type="transmembrane region" description="Helical" evidence="9">
    <location>
        <begin position="36"/>
        <end position="59"/>
    </location>
</feature>
<comment type="similarity">
    <text evidence="2">Belongs to the bacterial sugar transferase family.</text>
</comment>
<dbReference type="Pfam" id="PF02397">
    <property type="entry name" value="Bac_transf"/>
    <property type="match status" value="1"/>
</dbReference>
<comment type="subcellular location">
    <subcellularLocation>
        <location evidence="1">Membrane</location>
        <topology evidence="1">Multi-pass membrane protein</topology>
    </subcellularLocation>
</comment>
<dbReference type="AlphaFoldDB" id="A0A437P7G2"/>
<dbReference type="GO" id="GO:0009242">
    <property type="term" value="P:colanic acid biosynthetic process"/>
    <property type="evidence" value="ECO:0007669"/>
    <property type="project" value="TreeGrafter"/>
</dbReference>
<evidence type="ECO:0000259" key="10">
    <source>
        <dbReference type="Pfam" id="PF02397"/>
    </source>
</evidence>
<proteinExistence type="inferred from homology"/>
<feature type="transmembrane region" description="Helical" evidence="9">
    <location>
        <begin position="138"/>
        <end position="157"/>
    </location>
</feature>
<feature type="domain" description="Bacterial sugar transferase" evidence="10">
    <location>
        <begin position="311"/>
        <end position="491"/>
    </location>
</feature>
<protein>
    <submittedName>
        <fullName evidence="11">Exopolysaccharide biosynthesis polyprenyl glycosylphosphotransferase</fullName>
    </submittedName>
</protein>
<reference evidence="11 12" key="1">
    <citation type="submission" date="2019-01" db="EMBL/GenBank/DDBJ databases">
        <authorList>
            <person name="Chen W.-M."/>
        </authorList>
    </citation>
    <scope>NUCLEOTIDE SEQUENCE [LARGE SCALE GENOMIC DNA]</scope>
    <source>
        <strain evidence="11 12">TER-1</strain>
    </source>
</reference>
<keyword evidence="4 9" id="KW-0812">Transmembrane</keyword>
<keyword evidence="5 9" id="KW-1133">Transmembrane helix</keyword>
<dbReference type="PANTHER" id="PTHR30576:SF21">
    <property type="entry name" value="UDP-GLUCOSE:UNDECAPRENYL-PHOSPHATE GLUCOSE-1-PHOSPHATE TRANSFERASE"/>
    <property type="match status" value="1"/>
</dbReference>
<dbReference type="InterPro" id="IPR003362">
    <property type="entry name" value="Bact_transf"/>
</dbReference>
<feature type="transmembrane region" description="Helical" evidence="9">
    <location>
        <begin position="115"/>
        <end position="132"/>
    </location>
</feature>
<name>A0A437P7G2_9HYPH</name>
<evidence type="ECO:0000256" key="3">
    <source>
        <dbReference type="ARBA" id="ARBA00022679"/>
    </source>
</evidence>
<organism evidence="11 12">
    <name type="scientific">Methylobacterium oryzihabitans</name>
    <dbReference type="NCBI Taxonomy" id="2499852"/>
    <lineage>
        <taxon>Bacteria</taxon>
        <taxon>Pseudomonadati</taxon>
        <taxon>Pseudomonadota</taxon>
        <taxon>Alphaproteobacteria</taxon>
        <taxon>Hyphomicrobiales</taxon>
        <taxon>Methylobacteriaceae</taxon>
        <taxon>Methylobacterium</taxon>
    </lineage>
</organism>
<dbReference type="PANTHER" id="PTHR30576">
    <property type="entry name" value="COLANIC BIOSYNTHESIS UDP-GLUCOSE LIPID CARRIER TRANSFERASE"/>
    <property type="match status" value="1"/>
</dbReference>
<sequence>MPRARQPAVRSSARAVPDERPSTRWTSLMPRRGRGLLRLAIGAALALADCLAIACVGFLAELVHRSLPGEAGSGIEAVWHVLVLVTAFLIVPTLARGEYSVEAALSGVPLLRRTATLWLAAWTGALIVGFLTKTTGEVSRIGVLVCFAAGLPAVVVARRLTVSLVRRHSTPRSVSARRVHLVGYEADVASFHARHDAYDLGLRVIGETVLRSPDTTVDPEEVRARLAEDLDLAVSVVRFLKPDDVFILIPWGEVAPLESCIDAFLRVPVGLHLRPGRVMDRFGEVRVDRVGRLTGLRIGRPPLGPLEIAVKRSFDLLVAATALALLSPLLLLIAVVIRLDTPGPCLFRQRRHGFNQEAFSVFKFRSMRTAKDAVFRQATRNDDRITRVGRVLRRTNLDELPQLLNVIRGDMSLVGPRPHALAHDRSFERRIARYARRHNVRPGITGWAQVNGLRGETLTDADMRRRVEHDLHYIDNWSLWFDIQILVMTVLARSAFRNAY</sequence>
<dbReference type="NCBIfam" id="TIGR03025">
    <property type="entry name" value="EPS_sugtrans"/>
    <property type="match status" value="1"/>
</dbReference>
<dbReference type="EMBL" id="SACP01000010">
    <property type="protein sequence ID" value="RVU18028.1"/>
    <property type="molecule type" value="Genomic_DNA"/>
</dbReference>
<accession>A0A437P7G2</accession>
<evidence type="ECO:0000313" key="12">
    <source>
        <dbReference type="Proteomes" id="UP000286997"/>
    </source>
</evidence>
<evidence type="ECO:0000313" key="11">
    <source>
        <dbReference type="EMBL" id="RVU18028.1"/>
    </source>
</evidence>
<dbReference type="GO" id="GO:0000271">
    <property type="term" value="P:polysaccharide biosynthetic process"/>
    <property type="evidence" value="ECO:0007669"/>
    <property type="project" value="UniProtKB-KW"/>
</dbReference>
<evidence type="ECO:0000256" key="5">
    <source>
        <dbReference type="ARBA" id="ARBA00022989"/>
    </source>
</evidence>
<evidence type="ECO:0000256" key="6">
    <source>
        <dbReference type="ARBA" id="ARBA00023136"/>
    </source>
</evidence>
<dbReference type="Pfam" id="PF13727">
    <property type="entry name" value="CoA_binding_3"/>
    <property type="match status" value="1"/>
</dbReference>
<dbReference type="GO" id="GO:0089702">
    <property type="term" value="F:undecaprenyl-phosphate glucose phosphotransferase activity"/>
    <property type="evidence" value="ECO:0007669"/>
    <property type="project" value="TreeGrafter"/>
</dbReference>
<evidence type="ECO:0000256" key="2">
    <source>
        <dbReference type="ARBA" id="ARBA00006464"/>
    </source>
</evidence>
<dbReference type="InterPro" id="IPR017475">
    <property type="entry name" value="EPS_sugar_tfrase"/>
</dbReference>
<dbReference type="GO" id="GO:0016020">
    <property type="term" value="C:membrane"/>
    <property type="evidence" value="ECO:0007669"/>
    <property type="project" value="UniProtKB-SubCell"/>
</dbReference>
<feature type="transmembrane region" description="Helical" evidence="9">
    <location>
        <begin position="316"/>
        <end position="339"/>
    </location>
</feature>
<keyword evidence="6 9" id="KW-0472">Membrane</keyword>
<dbReference type="Proteomes" id="UP000286997">
    <property type="component" value="Unassembled WGS sequence"/>
</dbReference>
<feature type="region of interest" description="Disordered" evidence="8">
    <location>
        <begin position="1"/>
        <end position="24"/>
    </location>
</feature>
<keyword evidence="3 11" id="KW-0808">Transferase</keyword>
<evidence type="ECO:0000256" key="1">
    <source>
        <dbReference type="ARBA" id="ARBA00004141"/>
    </source>
</evidence>
<evidence type="ECO:0000256" key="8">
    <source>
        <dbReference type="SAM" id="MobiDB-lite"/>
    </source>
</evidence>